<evidence type="ECO:0000256" key="1">
    <source>
        <dbReference type="ARBA" id="ARBA00003535"/>
    </source>
</evidence>
<reference evidence="7" key="1">
    <citation type="journal article" date="2019" name="Int. J. Syst. Evol. Microbiol.">
        <title>The Global Catalogue of Microorganisms (GCM) 10K type strain sequencing project: providing services to taxonomists for standard genome sequencing and annotation.</title>
        <authorList>
            <consortium name="The Broad Institute Genomics Platform"/>
            <consortium name="The Broad Institute Genome Sequencing Center for Infectious Disease"/>
            <person name="Wu L."/>
            <person name="Ma J."/>
        </authorList>
    </citation>
    <scope>NUCLEOTIDE SEQUENCE [LARGE SCALE GENOMIC DNA]</scope>
    <source>
        <strain evidence="7">CCM 8903</strain>
    </source>
</reference>
<evidence type="ECO:0000256" key="4">
    <source>
        <dbReference type="ARBA" id="ARBA00022643"/>
    </source>
</evidence>
<evidence type="ECO:0000256" key="2">
    <source>
        <dbReference type="ARBA" id="ARBA00013457"/>
    </source>
</evidence>
<dbReference type="CDD" id="cd04730">
    <property type="entry name" value="NPD_like"/>
    <property type="match status" value="1"/>
</dbReference>
<evidence type="ECO:0000313" key="6">
    <source>
        <dbReference type="EMBL" id="MFD1485963.1"/>
    </source>
</evidence>
<dbReference type="RefSeq" id="WP_125751709.1">
    <property type="nucleotide sequence ID" value="NZ_JBHTON010000050.1"/>
</dbReference>
<dbReference type="PANTHER" id="PTHR32332">
    <property type="entry name" value="2-NITROPROPANE DIOXYGENASE"/>
    <property type="match status" value="1"/>
</dbReference>
<dbReference type="PANTHER" id="PTHR32332:SF20">
    <property type="entry name" value="2-NITROPROPANE DIOXYGENASE-LIKE PROTEIN"/>
    <property type="match status" value="1"/>
</dbReference>
<keyword evidence="4" id="KW-0288">FMN</keyword>
<sequence length="334" mass="34831">MNRVTSILGIKYPLVQGPMSWLTDAKFVAAVSNAGGLGILGPNAGQHTVTTSADETAQRMREQIKQVQQLTDQPFAVTLIVAGGSTSIFTQKILAVVIAEHVPVVLLNSLGGVDSAAYGVDPATMATLKAHGIKTVVRSLQPSLKDAQAVEAQGADIYVATGFDEGGTMPGGELGAFAIMPLIADAVQLPVLLAGGIGDARTVQAAFALGAEGVFVGSRLIPTVENPAADNVKQLIVDSTAEDLALFRTQPDYYRSLPTKLREQLIENDRTLPAAQAKLANAKLMGGTSGMRLGMLAGDFEHGYVSVGTGISMVHAIQPVQAVVDELMQGYPQA</sequence>
<keyword evidence="7" id="KW-1185">Reference proteome</keyword>
<name>A0ABW4EAC7_9LACO</name>
<gene>
    <name evidence="6" type="ORF">ACFQ5J_12060</name>
</gene>
<dbReference type="GO" id="GO:0016491">
    <property type="term" value="F:oxidoreductase activity"/>
    <property type="evidence" value="ECO:0007669"/>
    <property type="project" value="UniProtKB-KW"/>
</dbReference>
<comment type="function">
    <text evidence="1">Nitronate monooxygenase that uses molecular oxygen to catalyze the oxidative denitrification of alkyl nitronates. Acts on propionate 3-nitronate (P3N), the presumed physiological substrate. Probably functions in the detoxification of P3N, a metabolic poison produced by plants and fungi as a defense mechanism.</text>
</comment>
<evidence type="ECO:0000313" key="7">
    <source>
        <dbReference type="Proteomes" id="UP001597252"/>
    </source>
</evidence>
<keyword evidence="5 6" id="KW-0560">Oxidoreductase</keyword>
<keyword evidence="3" id="KW-0285">Flavoprotein</keyword>
<organism evidence="6 7">
    <name type="scientific">Lacticaseibacillus baoqingensis</name>
    <dbReference type="NCBI Taxonomy" id="2486013"/>
    <lineage>
        <taxon>Bacteria</taxon>
        <taxon>Bacillati</taxon>
        <taxon>Bacillota</taxon>
        <taxon>Bacilli</taxon>
        <taxon>Lactobacillales</taxon>
        <taxon>Lactobacillaceae</taxon>
        <taxon>Lacticaseibacillus</taxon>
    </lineage>
</organism>
<dbReference type="EMBL" id="JBHTON010000050">
    <property type="protein sequence ID" value="MFD1485963.1"/>
    <property type="molecule type" value="Genomic_DNA"/>
</dbReference>
<evidence type="ECO:0000256" key="3">
    <source>
        <dbReference type="ARBA" id="ARBA00022630"/>
    </source>
</evidence>
<dbReference type="InterPro" id="IPR013785">
    <property type="entry name" value="Aldolase_TIM"/>
</dbReference>
<protein>
    <recommendedName>
        <fullName evidence="2">Probable nitronate monooxygenase</fullName>
    </recommendedName>
</protein>
<dbReference type="InterPro" id="IPR004136">
    <property type="entry name" value="NMO"/>
</dbReference>
<evidence type="ECO:0000256" key="5">
    <source>
        <dbReference type="ARBA" id="ARBA00023002"/>
    </source>
</evidence>
<proteinExistence type="predicted"/>
<accession>A0ABW4EAC7</accession>
<dbReference type="SUPFAM" id="SSF51412">
    <property type="entry name" value="Inosine monophosphate dehydrogenase (IMPDH)"/>
    <property type="match status" value="1"/>
</dbReference>
<dbReference type="Gene3D" id="3.20.20.70">
    <property type="entry name" value="Aldolase class I"/>
    <property type="match status" value="1"/>
</dbReference>
<dbReference type="Proteomes" id="UP001597252">
    <property type="component" value="Unassembled WGS sequence"/>
</dbReference>
<comment type="caution">
    <text evidence="6">The sequence shown here is derived from an EMBL/GenBank/DDBJ whole genome shotgun (WGS) entry which is preliminary data.</text>
</comment>
<dbReference type="Pfam" id="PF03060">
    <property type="entry name" value="NMO"/>
    <property type="match status" value="1"/>
</dbReference>